<evidence type="ECO:0000313" key="2">
    <source>
        <dbReference type="EMBL" id="TEB16000.1"/>
    </source>
</evidence>
<dbReference type="AlphaFoldDB" id="A0A4Y7S3R5"/>
<evidence type="ECO:0000313" key="3">
    <source>
        <dbReference type="Proteomes" id="UP000298030"/>
    </source>
</evidence>
<name>A0A4Y7S3R5_COPMI</name>
<sequence length="168" mass="18493">MRTGDEDEDGGDGNRKTAPRLRGSTTASSSSTPNSTARPDDLRLNFNLNFNLVDDFHLRVGPDLHHLGFTSISASVSARGRWMLERATRANGLHERMGYTSERVSRMDPTEGLTSRFGQVGAAPVRATILQTFPLIRGSVSLQDSLSLEARPIRERFANHGSSERRPS</sequence>
<evidence type="ECO:0000256" key="1">
    <source>
        <dbReference type="SAM" id="MobiDB-lite"/>
    </source>
</evidence>
<comment type="caution">
    <text evidence="2">The sequence shown here is derived from an EMBL/GenBank/DDBJ whole genome shotgun (WGS) entry which is preliminary data.</text>
</comment>
<dbReference type="EMBL" id="QPFP01000339">
    <property type="protein sequence ID" value="TEB16000.1"/>
    <property type="molecule type" value="Genomic_DNA"/>
</dbReference>
<dbReference type="Proteomes" id="UP000298030">
    <property type="component" value="Unassembled WGS sequence"/>
</dbReference>
<feature type="compositionally biased region" description="Acidic residues" evidence="1">
    <location>
        <begin position="1"/>
        <end position="11"/>
    </location>
</feature>
<feature type="region of interest" description="Disordered" evidence="1">
    <location>
        <begin position="1"/>
        <end position="40"/>
    </location>
</feature>
<organism evidence="2 3">
    <name type="scientific">Coprinellus micaceus</name>
    <name type="common">Glistening ink-cap mushroom</name>
    <name type="synonym">Coprinus micaceus</name>
    <dbReference type="NCBI Taxonomy" id="71717"/>
    <lineage>
        <taxon>Eukaryota</taxon>
        <taxon>Fungi</taxon>
        <taxon>Dikarya</taxon>
        <taxon>Basidiomycota</taxon>
        <taxon>Agaricomycotina</taxon>
        <taxon>Agaricomycetes</taxon>
        <taxon>Agaricomycetidae</taxon>
        <taxon>Agaricales</taxon>
        <taxon>Agaricineae</taxon>
        <taxon>Psathyrellaceae</taxon>
        <taxon>Coprinellus</taxon>
    </lineage>
</organism>
<keyword evidence="3" id="KW-1185">Reference proteome</keyword>
<proteinExistence type="predicted"/>
<gene>
    <name evidence="2" type="ORF">FA13DRAFT_1747313</name>
</gene>
<reference evidence="2 3" key="1">
    <citation type="journal article" date="2019" name="Nat. Ecol. Evol.">
        <title>Megaphylogeny resolves global patterns of mushroom evolution.</title>
        <authorList>
            <person name="Varga T."/>
            <person name="Krizsan K."/>
            <person name="Foldi C."/>
            <person name="Dima B."/>
            <person name="Sanchez-Garcia M."/>
            <person name="Sanchez-Ramirez S."/>
            <person name="Szollosi G.J."/>
            <person name="Szarkandi J.G."/>
            <person name="Papp V."/>
            <person name="Albert L."/>
            <person name="Andreopoulos W."/>
            <person name="Angelini C."/>
            <person name="Antonin V."/>
            <person name="Barry K.W."/>
            <person name="Bougher N.L."/>
            <person name="Buchanan P."/>
            <person name="Buyck B."/>
            <person name="Bense V."/>
            <person name="Catcheside P."/>
            <person name="Chovatia M."/>
            <person name="Cooper J."/>
            <person name="Damon W."/>
            <person name="Desjardin D."/>
            <person name="Finy P."/>
            <person name="Geml J."/>
            <person name="Haridas S."/>
            <person name="Hughes K."/>
            <person name="Justo A."/>
            <person name="Karasinski D."/>
            <person name="Kautmanova I."/>
            <person name="Kiss B."/>
            <person name="Kocsube S."/>
            <person name="Kotiranta H."/>
            <person name="LaButti K.M."/>
            <person name="Lechner B.E."/>
            <person name="Liimatainen K."/>
            <person name="Lipzen A."/>
            <person name="Lukacs Z."/>
            <person name="Mihaltcheva S."/>
            <person name="Morgado L.N."/>
            <person name="Niskanen T."/>
            <person name="Noordeloos M.E."/>
            <person name="Ohm R.A."/>
            <person name="Ortiz-Santana B."/>
            <person name="Ovrebo C."/>
            <person name="Racz N."/>
            <person name="Riley R."/>
            <person name="Savchenko A."/>
            <person name="Shiryaev A."/>
            <person name="Soop K."/>
            <person name="Spirin V."/>
            <person name="Szebenyi C."/>
            <person name="Tomsovsky M."/>
            <person name="Tulloss R.E."/>
            <person name="Uehling J."/>
            <person name="Grigoriev I.V."/>
            <person name="Vagvolgyi C."/>
            <person name="Papp T."/>
            <person name="Martin F.M."/>
            <person name="Miettinen O."/>
            <person name="Hibbett D.S."/>
            <person name="Nagy L.G."/>
        </authorList>
    </citation>
    <scope>NUCLEOTIDE SEQUENCE [LARGE SCALE GENOMIC DNA]</scope>
    <source>
        <strain evidence="2 3">FP101781</strain>
    </source>
</reference>
<protein>
    <submittedName>
        <fullName evidence="2">Uncharacterized protein</fullName>
    </submittedName>
</protein>
<accession>A0A4Y7S3R5</accession>
<feature type="compositionally biased region" description="Low complexity" evidence="1">
    <location>
        <begin position="24"/>
        <end position="36"/>
    </location>
</feature>